<name>A0ACB7ID62_MANES</name>
<evidence type="ECO:0000313" key="2">
    <source>
        <dbReference type="Proteomes" id="UP000091857"/>
    </source>
</evidence>
<keyword evidence="2" id="KW-1185">Reference proteome</keyword>
<dbReference type="EMBL" id="CM004387">
    <property type="protein sequence ID" value="KAG8663004.1"/>
    <property type="molecule type" value="Genomic_DNA"/>
</dbReference>
<comment type="caution">
    <text evidence="1">The sequence shown here is derived from an EMBL/GenBank/DDBJ whole genome shotgun (WGS) entry which is preliminary data.</text>
</comment>
<protein>
    <submittedName>
        <fullName evidence="1">Uncharacterized protein</fullName>
    </submittedName>
</protein>
<reference evidence="2" key="1">
    <citation type="journal article" date="2016" name="Nat. Biotechnol.">
        <title>Sequencing wild and cultivated cassava and related species reveals extensive interspecific hybridization and genetic diversity.</title>
        <authorList>
            <person name="Bredeson J.V."/>
            <person name="Lyons J.B."/>
            <person name="Prochnik S.E."/>
            <person name="Wu G.A."/>
            <person name="Ha C.M."/>
            <person name="Edsinger-Gonzales E."/>
            <person name="Grimwood J."/>
            <person name="Schmutz J."/>
            <person name="Rabbi I.Y."/>
            <person name="Egesi C."/>
            <person name="Nauluvula P."/>
            <person name="Lebot V."/>
            <person name="Ndunguru J."/>
            <person name="Mkamilo G."/>
            <person name="Bart R.S."/>
            <person name="Setter T.L."/>
            <person name="Gleadow R.M."/>
            <person name="Kulakow P."/>
            <person name="Ferguson M.E."/>
            <person name="Rounsley S."/>
            <person name="Rokhsar D.S."/>
        </authorList>
    </citation>
    <scope>NUCLEOTIDE SEQUENCE [LARGE SCALE GENOMIC DNA]</scope>
    <source>
        <strain evidence="2">cv. AM560-2</strain>
    </source>
</reference>
<sequence>MEEPSRQRINLRDWRPLGTSETSTIPARQSLALHDRFTPKKPTLSYTDLHHVITKNIKDISPEGSNNCLKQSRKVTEEELIKYMSNLPSYLERGENRQEKVLNVGVLDWGRLEKWQCGQKQIPHRNSRHSLSSDNSSSSFSTEGSYVDSSRGPSCSPAHQRMRRPSLQSHMLSSPVKVHSQDVKSFEESIQKFQYVKGAQAHIMNEQRKFIRTDHLHSKNYPEIKLDQWKRKDSDPMTNSKCGTSNGVKFEAQQYMRVNTTQDGDFMKRANKLQEEKACSFDQDVSRKSKREILLMPRDLTQGNCSQLSESPTMLCQKGAKASRSSFSEMPKDMSPAAVTSDVPHSCPLPRQVEGCTEIKWCSSDGDSVAFLPNSSHLGPHPAKVGISPSRARISENKKSSISPINSTAKESSTGLGMKLNKAASEKPRSTSPFRRLGIGMGKISKSFSPKDSSSLPQLSTIHHSAKSAGDNAMTSCRQGTSSSDPQNATSRARASPLRRLLDPLLKPKVPNCHHSGEPLQRDLVSTDRACKSNGQLDSSAAARQPGVVNFNMASRRAINIGDSCQDKKHGSAAFQALLRVAVKNGQPLFTFAVDNERNILAATVKKLSSTREDEYSCIYTFFAIQEIRKKNGGWMNQGGKGKGHDYIPNVVAQLKVSGSQFSCWTRENCMEQSFAREFVLFAVDLQQAEPQRLDFQPNDELAAIVVKIPRVTNVSTASDGHHSGKNNDLPEMRFSSTSGEQPIINGQSLISATVILPSGVHSLPNKGGPSSLIQRWRSGGSCDCGGWDLSCKLRIFENQSQLSKKTSPSKACAMIDKFEFVSQGGEEENQPVFSFAPFKDGIYSVEFTSSLSIIQAFSLCIAIIDSKKLCEIQGSCNSIEAKTSLQTMLAQNDGTRGRPYGIVADMPAKFVSYPPHSPFGRV</sequence>
<evidence type="ECO:0000313" key="1">
    <source>
        <dbReference type="EMBL" id="KAG8663004.1"/>
    </source>
</evidence>
<organism evidence="1 2">
    <name type="scientific">Manihot esculenta</name>
    <name type="common">Cassava</name>
    <name type="synonym">Jatropha manihot</name>
    <dbReference type="NCBI Taxonomy" id="3983"/>
    <lineage>
        <taxon>Eukaryota</taxon>
        <taxon>Viridiplantae</taxon>
        <taxon>Streptophyta</taxon>
        <taxon>Embryophyta</taxon>
        <taxon>Tracheophyta</taxon>
        <taxon>Spermatophyta</taxon>
        <taxon>Magnoliopsida</taxon>
        <taxon>eudicotyledons</taxon>
        <taxon>Gunneridae</taxon>
        <taxon>Pentapetalae</taxon>
        <taxon>rosids</taxon>
        <taxon>fabids</taxon>
        <taxon>Malpighiales</taxon>
        <taxon>Euphorbiaceae</taxon>
        <taxon>Crotonoideae</taxon>
        <taxon>Manihoteae</taxon>
        <taxon>Manihot</taxon>
    </lineage>
</organism>
<proteinExistence type="predicted"/>
<gene>
    <name evidence="1" type="ORF">MANES_01G166800v8</name>
</gene>
<dbReference type="Proteomes" id="UP000091857">
    <property type="component" value="Chromosome 1"/>
</dbReference>
<accession>A0ACB7ID62</accession>